<dbReference type="SUPFAM" id="SSF53335">
    <property type="entry name" value="S-adenosyl-L-methionine-dependent methyltransferases"/>
    <property type="match status" value="1"/>
</dbReference>
<name>A0A0W8E6T0_9ZZZZ</name>
<dbReference type="Gene3D" id="3.40.50.150">
    <property type="entry name" value="Vaccinia Virus protein VP39"/>
    <property type="match status" value="1"/>
</dbReference>
<dbReference type="InterPro" id="IPR001173">
    <property type="entry name" value="Glyco_trans_2-like"/>
</dbReference>
<sequence length="715" mass="83054">MESPQLIDLNKYKGLTWHEDFIVHLASIIRPKVYVELGIYHCALFNRIIPYAEELIGVDINSEAGQYMQISHKTRFVHAMTQDFIKQLEAESITIDMLFIDADHSREAVLQDFRTYLPFVSPHGIILLHDVHPGNEGLIHPAWCGTAYLAAEELSRYRDEYEMMTIPASPGLAICRKRQTQLSWQEPQRVNQDIKKRYSIVCICQIYNELIKGNLERFVKYVKPLADALVVYDDGSTDGSYEYMLTQTPYVIRGYHNDFANEISHKQILLQEALKLSPDFILWLDADEVLTANASDCLQSLCSTCIENNNDGVVFHEINLWRSHTFRRLDSLYDVGWFVRLWRVTPGMGYEETRPGLHQRPYPSSIKRLQWTDSVQVLHYGFSSKQRLAHKYLVYQSHGQSGYDMLDRLISEEQLILERVPRELFPEGLWIDEEQPIPLTWEESLAYVEDYRAEVFKPQFSIICLIYKSIGWLKFVYEQVLKYTDMNRKEFFFVANDATDEVLAYLRENSIPHYEFNNSSEQLLEWYVNNVYRAYNFAASKAKGDFLVFINSDMAFSPGWFDNLWISYNGSNCVCSRLVESGKLPSGTYGIEKDFGRTYNTYQEEQFQTYARFIAIPRVENGGLFMPLLIRKQHFDMVEGYPEGQVVIGSDIFNPVIARWGEACISGDTVLMQKLKAQGIVHQTAFNSIVYHFQWGEKDSKGTRQSFFLKSGKEE</sequence>
<evidence type="ECO:0000259" key="1">
    <source>
        <dbReference type="Pfam" id="PF00535"/>
    </source>
</evidence>
<dbReference type="InterPro" id="IPR029063">
    <property type="entry name" value="SAM-dependent_MTases_sf"/>
</dbReference>
<organism evidence="2">
    <name type="scientific">hydrocarbon metagenome</name>
    <dbReference type="NCBI Taxonomy" id="938273"/>
    <lineage>
        <taxon>unclassified sequences</taxon>
        <taxon>metagenomes</taxon>
        <taxon>ecological metagenomes</taxon>
    </lineage>
</organism>
<dbReference type="PANTHER" id="PTHR22916">
    <property type="entry name" value="GLYCOSYLTRANSFERASE"/>
    <property type="match status" value="1"/>
</dbReference>
<reference evidence="2" key="1">
    <citation type="journal article" date="2015" name="Proc. Natl. Acad. Sci. U.S.A.">
        <title>Networks of energetic and metabolic interactions define dynamics in microbial communities.</title>
        <authorList>
            <person name="Embree M."/>
            <person name="Liu J.K."/>
            <person name="Al-Bassam M.M."/>
            <person name="Zengler K."/>
        </authorList>
    </citation>
    <scope>NUCLEOTIDE SEQUENCE</scope>
</reference>
<dbReference type="Gene3D" id="3.90.550.10">
    <property type="entry name" value="Spore Coat Polysaccharide Biosynthesis Protein SpsA, Chain A"/>
    <property type="match status" value="2"/>
</dbReference>
<proteinExistence type="predicted"/>
<dbReference type="Pfam" id="PF00535">
    <property type="entry name" value="Glycos_transf_2"/>
    <property type="match status" value="1"/>
</dbReference>
<gene>
    <name evidence="2" type="ORF">ASZ90_018240</name>
</gene>
<dbReference type="EMBL" id="LNQE01001852">
    <property type="protein sequence ID" value="KUG04340.1"/>
    <property type="molecule type" value="Genomic_DNA"/>
</dbReference>
<dbReference type="Pfam" id="PF13704">
    <property type="entry name" value="Glyco_tranf_2_4"/>
    <property type="match status" value="1"/>
</dbReference>
<feature type="domain" description="Glycosyltransferase 2-like" evidence="1">
    <location>
        <begin position="461"/>
        <end position="570"/>
    </location>
</feature>
<protein>
    <recommendedName>
        <fullName evidence="1">Glycosyltransferase 2-like domain-containing protein</fullName>
    </recommendedName>
</protein>
<comment type="caution">
    <text evidence="2">The sequence shown here is derived from an EMBL/GenBank/DDBJ whole genome shotgun (WGS) entry which is preliminary data.</text>
</comment>
<dbReference type="AlphaFoldDB" id="A0A0W8E6T0"/>
<accession>A0A0W8E6T0</accession>
<dbReference type="SUPFAM" id="SSF53448">
    <property type="entry name" value="Nucleotide-diphospho-sugar transferases"/>
    <property type="match status" value="2"/>
</dbReference>
<dbReference type="InterPro" id="IPR029044">
    <property type="entry name" value="Nucleotide-diphossugar_trans"/>
</dbReference>
<dbReference type="Pfam" id="PF13578">
    <property type="entry name" value="Methyltransf_24"/>
    <property type="match status" value="1"/>
</dbReference>
<dbReference type="CDD" id="cd00761">
    <property type="entry name" value="Glyco_tranf_GTA_type"/>
    <property type="match status" value="1"/>
</dbReference>
<evidence type="ECO:0000313" key="2">
    <source>
        <dbReference type="EMBL" id="KUG04340.1"/>
    </source>
</evidence>